<dbReference type="RefSeq" id="WP_269123907.1">
    <property type="nucleotide sequence ID" value="NZ_JAPUBN010000013.1"/>
</dbReference>
<keyword evidence="4" id="KW-1185">Reference proteome</keyword>
<dbReference type="SUPFAM" id="SSF50199">
    <property type="entry name" value="Staphylococcal nuclease"/>
    <property type="match status" value="1"/>
</dbReference>
<dbReference type="PROSITE" id="PS51257">
    <property type="entry name" value="PROKAR_LIPOPROTEIN"/>
    <property type="match status" value="1"/>
</dbReference>
<accession>A0ABT4JSC8</accession>
<evidence type="ECO:0000313" key="4">
    <source>
        <dbReference type="Proteomes" id="UP001149719"/>
    </source>
</evidence>
<keyword evidence="1" id="KW-0732">Signal</keyword>
<dbReference type="Proteomes" id="UP001149719">
    <property type="component" value="Unassembled WGS sequence"/>
</dbReference>
<feature type="signal peptide" evidence="1">
    <location>
        <begin position="1"/>
        <end position="24"/>
    </location>
</feature>
<feature type="domain" description="TNase-like" evidence="2">
    <location>
        <begin position="31"/>
        <end position="159"/>
    </location>
</feature>
<gene>
    <name evidence="3" type="ORF">O1D97_06320</name>
</gene>
<dbReference type="PROSITE" id="PS50830">
    <property type="entry name" value="TNASE_3"/>
    <property type="match status" value="1"/>
</dbReference>
<dbReference type="SMART" id="SM00318">
    <property type="entry name" value="SNc"/>
    <property type="match status" value="1"/>
</dbReference>
<name>A0ABT4JSC8_9GAMM</name>
<sequence>MISIKRRQLCLALFLFLASQYALSACLAEGDLGEAQVKRVVDGDTVHFKDGRKVRLIGINTPELDHKDGNHERYALEAKDSLTELTGKTVYYQEGLDKQDRYGRYLYYLFDKHRISISSQLLSKGLGYRIAVPPNTRYQDCLQASEKSARQAYWYLETSITMAAKSWF</sequence>
<proteinExistence type="predicted"/>
<feature type="chain" id="PRO_5045485628" evidence="1">
    <location>
        <begin position="25"/>
        <end position="168"/>
    </location>
</feature>
<dbReference type="Gene3D" id="2.40.50.90">
    <property type="match status" value="1"/>
</dbReference>
<evidence type="ECO:0000256" key="1">
    <source>
        <dbReference type="SAM" id="SignalP"/>
    </source>
</evidence>
<dbReference type="Pfam" id="PF00565">
    <property type="entry name" value="SNase"/>
    <property type="match status" value="1"/>
</dbReference>
<evidence type="ECO:0000259" key="2">
    <source>
        <dbReference type="PROSITE" id="PS50830"/>
    </source>
</evidence>
<protein>
    <submittedName>
        <fullName evidence="3">Thermonuclease family protein</fullName>
    </submittedName>
</protein>
<evidence type="ECO:0000313" key="3">
    <source>
        <dbReference type="EMBL" id="MCZ2721269.1"/>
    </source>
</evidence>
<dbReference type="EMBL" id="JAPUBN010000013">
    <property type="protein sequence ID" value="MCZ2721269.1"/>
    <property type="molecule type" value="Genomic_DNA"/>
</dbReference>
<organism evidence="3 4">
    <name type="scientific">Marinomonas phaeophyticola</name>
    <dbReference type="NCBI Taxonomy" id="3004091"/>
    <lineage>
        <taxon>Bacteria</taxon>
        <taxon>Pseudomonadati</taxon>
        <taxon>Pseudomonadota</taxon>
        <taxon>Gammaproteobacteria</taxon>
        <taxon>Oceanospirillales</taxon>
        <taxon>Oceanospirillaceae</taxon>
        <taxon>Marinomonas</taxon>
    </lineage>
</organism>
<reference evidence="3" key="1">
    <citation type="submission" date="2022-12" db="EMBL/GenBank/DDBJ databases">
        <title>Marinomonas 15G1-11 sp. nov, isolated from marine algae.</title>
        <authorList>
            <person name="Butt M."/>
            <person name="Choi D.G."/>
            <person name="Kim J.M."/>
            <person name="Lee J.K."/>
            <person name="Baek J.H."/>
            <person name="Jeon C.O."/>
        </authorList>
    </citation>
    <scope>NUCLEOTIDE SEQUENCE</scope>
    <source>
        <strain evidence="3">15G1-11</strain>
    </source>
</reference>
<comment type="caution">
    <text evidence="3">The sequence shown here is derived from an EMBL/GenBank/DDBJ whole genome shotgun (WGS) entry which is preliminary data.</text>
</comment>
<dbReference type="InterPro" id="IPR016071">
    <property type="entry name" value="Staphylococal_nuclease_OB-fold"/>
</dbReference>
<dbReference type="InterPro" id="IPR035437">
    <property type="entry name" value="SNase_OB-fold_sf"/>
</dbReference>